<dbReference type="Pfam" id="PF00931">
    <property type="entry name" value="NB-ARC"/>
    <property type="match status" value="1"/>
</dbReference>
<name>Q4F961_IPOBA</name>
<keyword evidence="5" id="KW-0611">Plant defense</keyword>
<evidence type="ECO:0000256" key="5">
    <source>
        <dbReference type="ARBA" id="ARBA00022821"/>
    </source>
</evidence>
<evidence type="ECO:0000259" key="7">
    <source>
        <dbReference type="Pfam" id="PF00931"/>
    </source>
</evidence>
<organism evidence="8">
    <name type="scientific">Ipomoea batatas</name>
    <name type="common">Sweet potato</name>
    <name type="synonym">Convolvulus batatas</name>
    <dbReference type="NCBI Taxonomy" id="4120"/>
    <lineage>
        <taxon>Eukaryota</taxon>
        <taxon>Viridiplantae</taxon>
        <taxon>Streptophyta</taxon>
        <taxon>Embryophyta</taxon>
        <taxon>Tracheophyta</taxon>
        <taxon>Spermatophyta</taxon>
        <taxon>Magnoliopsida</taxon>
        <taxon>eudicotyledons</taxon>
        <taxon>Gunneridae</taxon>
        <taxon>Pentapetalae</taxon>
        <taxon>asterids</taxon>
        <taxon>lamiids</taxon>
        <taxon>Solanales</taxon>
        <taxon>Convolvulaceae</taxon>
        <taxon>Ipomoeeae</taxon>
        <taxon>Ipomoea</taxon>
    </lineage>
</organism>
<dbReference type="PANTHER" id="PTHR36766">
    <property type="entry name" value="PLANT BROAD-SPECTRUM MILDEW RESISTANCE PROTEIN RPW8"/>
    <property type="match status" value="1"/>
</dbReference>
<evidence type="ECO:0000256" key="3">
    <source>
        <dbReference type="ARBA" id="ARBA00022614"/>
    </source>
</evidence>
<dbReference type="GO" id="GO:0009536">
    <property type="term" value="C:plastid"/>
    <property type="evidence" value="ECO:0007669"/>
    <property type="project" value="UniProtKB-SubCell"/>
</dbReference>
<feature type="domain" description="NB-ARC" evidence="7">
    <location>
        <begin position="1"/>
        <end position="147"/>
    </location>
</feature>
<dbReference type="SUPFAM" id="SSF52540">
    <property type="entry name" value="P-loop containing nucleoside triphosphate hydrolases"/>
    <property type="match status" value="1"/>
</dbReference>
<evidence type="ECO:0000256" key="2">
    <source>
        <dbReference type="ARBA" id="ARBA00008894"/>
    </source>
</evidence>
<feature type="non-terminal residue" evidence="8">
    <location>
        <position position="1"/>
    </location>
</feature>
<protein>
    <submittedName>
        <fullName evidence="8">NBS-LRR protein</fullName>
    </submittedName>
</protein>
<accession>Q4F961</accession>
<dbReference type="FunFam" id="3.40.50.300:FF:001091">
    <property type="entry name" value="Probable disease resistance protein At1g61300"/>
    <property type="match status" value="1"/>
</dbReference>
<dbReference type="GO" id="GO:0005524">
    <property type="term" value="F:ATP binding"/>
    <property type="evidence" value="ECO:0007669"/>
    <property type="project" value="UniProtKB-KW"/>
</dbReference>
<evidence type="ECO:0000256" key="1">
    <source>
        <dbReference type="ARBA" id="ARBA00004474"/>
    </source>
</evidence>
<evidence type="ECO:0000256" key="4">
    <source>
        <dbReference type="ARBA" id="ARBA00022741"/>
    </source>
</evidence>
<dbReference type="Gene3D" id="1.10.8.430">
    <property type="entry name" value="Helical domain of apoptotic protease-activating factors"/>
    <property type="match status" value="1"/>
</dbReference>
<keyword evidence="4" id="KW-0547">Nucleotide-binding</keyword>
<dbReference type="GO" id="GO:0043531">
    <property type="term" value="F:ADP binding"/>
    <property type="evidence" value="ECO:0007669"/>
    <property type="project" value="InterPro"/>
</dbReference>
<reference evidence="8" key="1">
    <citation type="submission" date="2005-06" db="EMBL/GenBank/DDBJ databases">
        <title>Isolation and characterization of disease resistance gene analogs from sweet potato.</title>
        <authorList>
            <person name="Zhu H."/>
            <person name="Lin Q."/>
            <person name="Wang X."/>
            <person name="Jin G."/>
            <person name="Wu W."/>
        </authorList>
    </citation>
    <scope>NUCLEOTIDE SEQUENCE</scope>
</reference>
<dbReference type="InterPro" id="IPR002182">
    <property type="entry name" value="NB-ARC"/>
</dbReference>
<dbReference type="EMBL" id="DQ099390">
    <property type="protein sequence ID" value="AAZ07901.1"/>
    <property type="molecule type" value="Genomic_DNA"/>
</dbReference>
<feature type="non-terminal residue" evidence="8">
    <location>
        <position position="173"/>
    </location>
</feature>
<dbReference type="PANTHER" id="PTHR36766:SF53">
    <property type="entry name" value="DISEASE RESISTANCE PROTEIN RPP13-LIKE"/>
    <property type="match status" value="1"/>
</dbReference>
<evidence type="ECO:0000256" key="6">
    <source>
        <dbReference type="ARBA" id="ARBA00022840"/>
    </source>
</evidence>
<dbReference type="InterPro" id="IPR027417">
    <property type="entry name" value="P-loop_NTPase"/>
</dbReference>
<keyword evidence="3" id="KW-0433">Leucine-rich repeat</keyword>
<sequence>GMGGFGKTTLANKVFKSEEIEYRFMYRVWIYVSQSYKKRDVYLQILKKLQQPHDYDTNVSEEELASKIKQVLGPVKYFFVLDDVWCEDAFNDIQDAFPKSKGSRVLVTTREEKVAMIVNSLGEPHRLKFLERKESWELLEKKVFREERCPDDLKEYGEEIAKKCDGLPLALKV</sequence>
<dbReference type="Gene3D" id="3.40.50.300">
    <property type="entry name" value="P-loop containing nucleotide triphosphate hydrolases"/>
    <property type="match status" value="1"/>
</dbReference>
<comment type="similarity">
    <text evidence="2">Belongs to the disease resistance NB-LRR family.</text>
</comment>
<dbReference type="GO" id="GO:0006952">
    <property type="term" value="P:defense response"/>
    <property type="evidence" value="ECO:0007669"/>
    <property type="project" value="UniProtKB-KW"/>
</dbReference>
<evidence type="ECO:0000313" key="8">
    <source>
        <dbReference type="EMBL" id="AAZ07901.1"/>
    </source>
</evidence>
<dbReference type="AlphaFoldDB" id="Q4F961"/>
<proteinExistence type="inferred from homology"/>
<keyword evidence="6" id="KW-0067">ATP-binding</keyword>
<dbReference type="InterPro" id="IPR042197">
    <property type="entry name" value="Apaf_helical"/>
</dbReference>
<comment type="subcellular location">
    <subcellularLocation>
        <location evidence="1">Plastid</location>
    </subcellularLocation>
</comment>